<accession>A0A0F9NCZ0</accession>
<dbReference type="PANTHER" id="PTHR11922:SF2">
    <property type="entry name" value="GMP SYNTHASE [GLUTAMINE-HYDROLYZING]"/>
    <property type="match status" value="1"/>
</dbReference>
<evidence type="ECO:0000256" key="5">
    <source>
        <dbReference type="ARBA" id="ARBA00022749"/>
    </source>
</evidence>
<organism evidence="10">
    <name type="scientific">marine sediment metagenome</name>
    <dbReference type="NCBI Taxonomy" id="412755"/>
    <lineage>
        <taxon>unclassified sequences</taxon>
        <taxon>metagenomes</taxon>
        <taxon>ecological metagenomes</taxon>
    </lineage>
</organism>
<dbReference type="FunFam" id="3.30.300.10:FF:000002">
    <property type="entry name" value="GMP synthase [glutamine-hydrolyzing]"/>
    <property type="match status" value="1"/>
</dbReference>
<dbReference type="NCBIfam" id="NF000848">
    <property type="entry name" value="PRK00074.1"/>
    <property type="match status" value="1"/>
</dbReference>
<feature type="domain" description="GMPS ATP-PPase" evidence="9">
    <location>
        <begin position="214"/>
        <end position="404"/>
    </location>
</feature>
<proteinExistence type="inferred from homology"/>
<dbReference type="SUPFAM" id="SSF54810">
    <property type="entry name" value="GMP synthetase C-terminal dimerisation domain"/>
    <property type="match status" value="1"/>
</dbReference>
<dbReference type="Gene3D" id="3.40.50.620">
    <property type="entry name" value="HUPs"/>
    <property type="match status" value="1"/>
</dbReference>
<evidence type="ECO:0000256" key="8">
    <source>
        <dbReference type="ARBA" id="ARBA00022962"/>
    </source>
</evidence>
<keyword evidence="3" id="KW-0436">Ligase</keyword>
<evidence type="ECO:0000313" key="10">
    <source>
        <dbReference type="EMBL" id="KKN15849.1"/>
    </source>
</evidence>
<dbReference type="GO" id="GO:0005524">
    <property type="term" value="F:ATP binding"/>
    <property type="evidence" value="ECO:0007669"/>
    <property type="project" value="UniProtKB-KW"/>
</dbReference>
<dbReference type="InterPro" id="IPR004739">
    <property type="entry name" value="GMP_synth_GATase"/>
</dbReference>
<dbReference type="InterPro" id="IPR022310">
    <property type="entry name" value="NAD/GMP_synthase"/>
</dbReference>
<dbReference type="PRINTS" id="PR00097">
    <property type="entry name" value="ANTSNTHASEII"/>
</dbReference>
<dbReference type="NCBIfam" id="TIGR00884">
    <property type="entry name" value="guaA_Cterm"/>
    <property type="match status" value="1"/>
</dbReference>
<dbReference type="AlphaFoldDB" id="A0A0F9NCZ0"/>
<dbReference type="InterPro" id="IPR029062">
    <property type="entry name" value="Class_I_gatase-like"/>
</dbReference>
<dbReference type="UniPathway" id="UPA00189">
    <property type="reaction ID" value="UER00296"/>
</dbReference>
<keyword evidence="8" id="KW-0315">Glutamine amidotransferase</keyword>
<dbReference type="PROSITE" id="PS51553">
    <property type="entry name" value="GMPS_ATP_PPASE"/>
    <property type="match status" value="1"/>
</dbReference>
<dbReference type="CDD" id="cd01742">
    <property type="entry name" value="GATase1_GMP_Synthase"/>
    <property type="match status" value="1"/>
</dbReference>
<comment type="pathway">
    <text evidence="1">Purine metabolism; GMP biosynthesis; GMP from XMP (L-Gln route): step 1/1.</text>
</comment>
<dbReference type="SUPFAM" id="SSF52402">
    <property type="entry name" value="Adenine nucleotide alpha hydrolases-like"/>
    <property type="match status" value="1"/>
</dbReference>
<keyword evidence="7" id="KW-0067">ATP-binding</keyword>
<evidence type="ECO:0000256" key="3">
    <source>
        <dbReference type="ARBA" id="ARBA00022598"/>
    </source>
</evidence>
<dbReference type="PRINTS" id="PR00099">
    <property type="entry name" value="CPSGATASE"/>
</dbReference>
<comment type="caution">
    <text evidence="10">The sequence shown here is derived from an EMBL/GenBank/DDBJ whole genome shotgun (WGS) entry which is preliminary data.</text>
</comment>
<dbReference type="Pfam" id="PF00117">
    <property type="entry name" value="GATase"/>
    <property type="match status" value="1"/>
</dbReference>
<dbReference type="PANTHER" id="PTHR11922">
    <property type="entry name" value="GMP SYNTHASE-RELATED"/>
    <property type="match status" value="1"/>
</dbReference>
<dbReference type="GO" id="GO:0005829">
    <property type="term" value="C:cytosol"/>
    <property type="evidence" value="ECO:0007669"/>
    <property type="project" value="TreeGrafter"/>
</dbReference>
<evidence type="ECO:0000256" key="1">
    <source>
        <dbReference type="ARBA" id="ARBA00005153"/>
    </source>
</evidence>
<dbReference type="PROSITE" id="PS51273">
    <property type="entry name" value="GATASE_TYPE_1"/>
    <property type="match status" value="1"/>
</dbReference>
<reference evidence="10" key="1">
    <citation type="journal article" date="2015" name="Nature">
        <title>Complex archaea that bridge the gap between prokaryotes and eukaryotes.</title>
        <authorList>
            <person name="Spang A."/>
            <person name="Saw J.H."/>
            <person name="Jorgensen S.L."/>
            <person name="Zaremba-Niedzwiedzka K."/>
            <person name="Martijn J."/>
            <person name="Lind A.E."/>
            <person name="van Eijk R."/>
            <person name="Schleper C."/>
            <person name="Guy L."/>
            <person name="Ettema T.J."/>
        </authorList>
    </citation>
    <scope>NUCLEOTIDE SEQUENCE</scope>
</reference>
<evidence type="ECO:0000256" key="2">
    <source>
        <dbReference type="ARBA" id="ARBA00012746"/>
    </source>
</evidence>
<evidence type="ECO:0000256" key="7">
    <source>
        <dbReference type="ARBA" id="ARBA00022840"/>
    </source>
</evidence>
<evidence type="ECO:0000256" key="6">
    <source>
        <dbReference type="ARBA" id="ARBA00022755"/>
    </source>
</evidence>
<dbReference type="HAMAP" id="MF_00344">
    <property type="entry name" value="GMP_synthase"/>
    <property type="match status" value="1"/>
</dbReference>
<evidence type="ECO:0000256" key="4">
    <source>
        <dbReference type="ARBA" id="ARBA00022741"/>
    </source>
</evidence>
<dbReference type="PRINTS" id="PR00096">
    <property type="entry name" value="GATASE"/>
</dbReference>
<dbReference type="FunFam" id="3.40.50.620:FF:000001">
    <property type="entry name" value="GMP synthase [glutamine-hydrolyzing]"/>
    <property type="match status" value="1"/>
</dbReference>
<dbReference type="NCBIfam" id="TIGR00888">
    <property type="entry name" value="guaA_Nterm"/>
    <property type="match status" value="1"/>
</dbReference>
<dbReference type="FunFam" id="3.40.50.880:FF:000001">
    <property type="entry name" value="GMP synthase [glutamine-hydrolyzing]"/>
    <property type="match status" value="1"/>
</dbReference>
<dbReference type="InterPro" id="IPR025777">
    <property type="entry name" value="GMPS_ATP_PPase_dom"/>
</dbReference>
<dbReference type="EMBL" id="LAZR01003671">
    <property type="protein sequence ID" value="KKN15849.1"/>
    <property type="molecule type" value="Genomic_DNA"/>
</dbReference>
<keyword evidence="4" id="KW-0547">Nucleotide-binding</keyword>
<dbReference type="InterPro" id="IPR014729">
    <property type="entry name" value="Rossmann-like_a/b/a_fold"/>
</dbReference>
<dbReference type="GO" id="GO:0003921">
    <property type="term" value="F:GMP synthase activity"/>
    <property type="evidence" value="ECO:0007669"/>
    <property type="project" value="InterPro"/>
</dbReference>
<dbReference type="Gene3D" id="3.40.50.880">
    <property type="match status" value="1"/>
</dbReference>
<dbReference type="Pfam" id="PF02540">
    <property type="entry name" value="NAD_synthase"/>
    <property type="match status" value="1"/>
</dbReference>
<dbReference type="SUPFAM" id="SSF52317">
    <property type="entry name" value="Class I glutamine amidotransferase-like"/>
    <property type="match status" value="1"/>
</dbReference>
<protein>
    <recommendedName>
        <fullName evidence="2">GMP synthase (glutamine-hydrolyzing)</fullName>
        <ecNumber evidence="2">6.3.5.2</ecNumber>
    </recommendedName>
</protein>
<dbReference type="Pfam" id="PF00958">
    <property type="entry name" value="GMP_synt_C"/>
    <property type="match status" value="1"/>
</dbReference>
<name>A0A0F9NCZ0_9ZZZZ</name>
<gene>
    <name evidence="10" type="ORF">LCGC14_0981860</name>
</gene>
<dbReference type="InterPro" id="IPR017926">
    <property type="entry name" value="GATASE"/>
</dbReference>
<dbReference type="EC" id="6.3.5.2" evidence="2"/>
<dbReference type="InterPro" id="IPR001674">
    <property type="entry name" value="GMP_synth_C"/>
</dbReference>
<dbReference type="InterPro" id="IPR022955">
    <property type="entry name" value="GMP_synthase"/>
</dbReference>
<evidence type="ECO:0000259" key="9">
    <source>
        <dbReference type="PROSITE" id="PS51553"/>
    </source>
</evidence>
<sequence length="529" mass="57718">MPMSVVSQSMSKANTASPTIHDTILVLDFGAQYSRLIARRVREAGVYSEVVPYNISLDEIKKRSPKGLILSGGPASVYADNAPKIDAAILDMGIPVLGICYGMQIMAQLLGGSVEHTGLSEYGDAQIEVKADSVLFKSLPKVQQVWMSHQDSVGNMPKGFTATASTSASSVAAMEDSQKGLMGVQFHPEVVHSPHGTGLLKNFLSNTCNTKGDWTTTSFVEETLEKIAQQVGDGKAICAMSGGIDSAVAALLVHKVIGDNLTCIFVDHGLLRKDEAKRVEEVFAKHFNINLKTIRCADRFLSKLKGVDDPEQKRKIIGNEFIKVFEEEADKIEGANFLIQGTLYPDVIESGGAKGSALIKTHHNVGGLPDDMNLDLIEPLRLLFKDEVRKVGLELGMPEDVVFRQPFPGPGLAVRIIGEVTASRTDILREADAIVVEEIKNAGLYRKIWQSFAILPAIKSVGVMGDTRTYSYPIIVRAVSSEDAMTADWVRLPDDLLQRISSRIINEVEHVNRVAYDISSKPPSTIEWE</sequence>
<keyword evidence="6" id="KW-0658">Purine biosynthesis</keyword>
<keyword evidence="5" id="KW-0332">GMP biosynthesis</keyword>
<dbReference type="CDD" id="cd01997">
    <property type="entry name" value="GMP_synthase_C"/>
    <property type="match status" value="1"/>
</dbReference>
<dbReference type="Gene3D" id="3.30.300.10">
    <property type="match status" value="1"/>
</dbReference>